<dbReference type="eggNOG" id="COG2124">
    <property type="taxonomic scope" value="Bacteria"/>
</dbReference>
<dbReference type="SUPFAM" id="SSF52218">
    <property type="entry name" value="Flavoproteins"/>
    <property type="match status" value="1"/>
</dbReference>
<evidence type="ECO:0000256" key="13">
    <source>
        <dbReference type="ARBA" id="ARBA00052219"/>
    </source>
</evidence>
<dbReference type="Gene3D" id="1.10.630.10">
    <property type="entry name" value="Cytochrome P450"/>
    <property type="match status" value="1"/>
</dbReference>
<evidence type="ECO:0000256" key="9">
    <source>
        <dbReference type="ARBA" id="ARBA00023002"/>
    </source>
</evidence>
<dbReference type="InterPro" id="IPR001433">
    <property type="entry name" value="OxRdtase_FAD/NAD-bd"/>
</dbReference>
<evidence type="ECO:0000259" key="16">
    <source>
        <dbReference type="PROSITE" id="PS50902"/>
    </source>
</evidence>
<dbReference type="GO" id="GO:0050660">
    <property type="term" value="F:flavin adenine dinucleotide binding"/>
    <property type="evidence" value="ECO:0007669"/>
    <property type="project" value="TreeGrafter"/>
</dbReference>
<dbReference type="InterPro" id="IPR017927">
    <property type="entry name" value="FAD-bd_FR_type"/>
</dbReference>
<dbReference type="GO" id="GO:0003958">
    <property type="term" value="F:NADPH-hemoprotein reductase activity"/>
    <property type="evidence" value="ECO:0007669"/>
    <property type="project" value="UniProtKB-UniRule"/>
</dbReference>
<dbReference type="Gene3D" id="1.20.990.10">
    <property type="entry name" value="NADPH-cytochrome p450 Reductase, Chain A, domain 3"/>
    <property type="match status" value="1"/>
</dbReference>
<keyword evidence="19" id="KW-1185">Reference proteome</keyword>
<dbReference type="RefSeq" id="WP_007203345.1">
    <property type="nucleotide sequence ID" value="NZ_AKKV01000036.1"/>
</dbReference>
<dbReference type="Gene3D" id="3.40.50.360">
    <property type="match status" value="1"/>
</dbReference>
<dbReference type="GO" id="GO:0070330">
    <property type="term" value="F:aromatase activity"/>
    <property type="evidence" value="ECO:0007669"/>
    <property type="project" value="UniProtKB-UniRule"/>
</dbReference>
<dbReference type="InterPro" id="IPR001709">
    <property type="entry name" value="Flavoprot_Pyr_Nucl_cyt_Rdtase"/>
</dbReference>
<comment type="catalytic activity">
    <reaction evidence="14">
        <text>an organic molecule + reduced [NADPH--hemoprotein reductase] + O2 = an alcohol + oxidized [NADPH--hemoprotein reductase] + H2O + H(+)</text>
        <dbReference type="Rhea" id="RHEA:17149"/>
        <dbReference type="Rhea" id="RHEA-COMP:11964"/>
        <dbReference type="Rhea" id="RHEA-COMP:11965"/>
        <dbReference type="ChEBI" id="CHEBI:15377"/>
        <dbReference type="ChEBI" id="CHEBI:15378"/>
        <dbReference type="ChEBI" id="CHEBI:15379"/>
        <dbReference type="ChEBI" id="CHEBI:30879"/>
        <dbReference type="ChEBI" id="CHEBI:57618"/>
        <dbReference type="ChEBI" id="CHEBI:58210"/>
        <dbReference type="ChEBI" id="CHEBI:142491"/>
        <dbReference type="EC" id="1.14.14.1"/>
    </reaction>
</comment>
<dbReference type="Pfam" id="PF00667">
    <property type="entry name" value="FAD_binding_1"/>
    <property type="match status" value="1"/>
</dbReference>
<dbReference type="InterPro" id="IPR001128">
    <property type="entry name" value="Cyt_P450"/>
</dbReference>
<dbReference type="Pfam" id="PF00067">
    <property type="entry name" value="p450"/>
    <property type="match status" value="1"/>
</dbReference>
<dbReference type="GO" id="GO:0005829">
    <property type="term" value="C:cytosol"/>
    <property type="evidence" value="ECO:0007669"/>
    <property type="project" value="TreeGrafter"/>
</dbReference>
<dbReference type="EMBL" id="AKKV01000036">
    <property type="protein sequence ID" value="EIT84377.1"/>
    <property type="molecule type" value="Genomic_DNA"/>
</dbReference>
<keyword evidence="11 14" id="KW-0503">Monooxygenase</keyword>
<dbReference type="InterPro" id="IPR017938">
    <property type="entry name" value="Riboflavin_synthase-like_b-brl"/>
</dbReference>
<comment type="caution">
    <text evidence="18">The sequence shown here is derived from an EMBL/GenBank/DDBJ whole genome shotgun (WGS) entry which is preliminary data.</text>
</comment>
<protein>
    <recommendedName>
        <fullName evidence="14">Bifunctional cytochrome P450/NADPH--P450 reductase</fullName>
    </recommendedName>
    <domain>
        <recommendedName>
            <fullName evidence="14">Cytochrome P450</fullName>
            <ecNumber evidence="14">1.14.14.1</ecNumber>
        </recommendedName>
    </domain>
    <domain>
        <recommendedName>
            <fullName evidence="14">NADPH--cytochrome P450 reductase</fullName>
            <ecNumber evidence="14">1.6.2.4</ecNumber>
        </recommendedName>
    </domain>
</protein>
<evidence type="ECO:0000259" key="17">
    <source>
        <dbReference type="PROSITE" id="PS51384"/>
    </source>
</evidence>
<evidence type="ECO:0000256" key="1">
    <source>
        <dbReference type="ARBA" id="ARBA00010018"/>
    </source>
</evidence>
<dbReference type="CDD" id="cd11068">
    <property type="entry name" value="CYP120A1"/>
    <property type="match status" value="1"/>
</dbReference>
<evidence type="ECO:0000256" key="5">
    <source>
        <dbReference type="ARBA" id="ARBA00022643"/>
    </source>
</evidence>
<dbReference type="PANTHER" id="PTHR19384">
    <property type="entry name" value="NITRIC OXIDE SYNTHASE-RELATED"/>
    <property type="match status" value="1"/>
</dbReference>
<dbReference type="InterPro" id="IPR008254">
    <property type="entry name" value="Flavodoxin/NO_synth"/>
</dbReference>
<keyword evidence="14" id="KW-0249">Electron transport</keyword>
<dbReference type="EC" id="1.6.2.4" evidence="14"/>
<dbReference type="InterPro" id="IPR039261">
    <property type="entry name" value="FNR_nucleotide-bd"/>
</dbReference>
<dbReference type="PRINTS" id="PR00371">
    <property type="entry name" value="FPNCR"/>
</dbReference>
<evidence type="ECO:0000313" key="18">
    <source>
        <dbReference type="EMBL" id="EIT84377.1"/>
    </source>
</evidence>
<dbReference type="FunFam" id="1.10.630.10:FF:000040">
    <property type="entry name" value="Bifunctional cytochrome P450/NADPH--P450 reductase"/>
    <property type="match status" value="1"/>
</dbReference>
<sequence>MAETIAIPQPKTYGPLGNLPLIDKEHPTLSLWKMAEEQGPIFRMKSPASQSIIVSGHELAREVCDETRFAKSIEGALEKVRAFAGDGLFTSWGDEPNWQKAHNILMPTFSQRAMKGYHPMMVDIAQQLLQKWARLNPNEHIDVPEDMTRLTLDTIGLCGFNYRFNSFYRERSHPFIESMGRGLDEAMQQMQRLPFQERFMFATRRQFQRDITTMFSLVDDIIAERKKHGTSDAKDLLSLMLNGKDPETGQKLDDENIRYQIITFLIAGHETTSGLLAFTLYFLLQHPDVLQKAQQEADAILSDTPTYEEVTQLKYIRMILHETLRLWPSAPAFGLYAKEDTVVGGKYEIKKGERVVLLLPRLHRDKEAWGEDADRFRPERFLDYKSIPHHAYKPFGNGQRACIGMQFALHEATLVIGMLLRRFTLGDPTNYTLDIKQTLTIKPNSFFITAAPRVDAPPFMQQEKTTSSQTPQLVVTGKPASLLVLYGSEMGTAEGMAREIAETASQRGIKSTVAPLSAGIDALPTDGAVLIVTSSYNGKPPKNAERFLNWLSTLDETALRGVSFSVFGCGDHNWAATYQAVPRQLEQLLLAKGATVFSMRGEGDVAHDVEQAWQHWKQHMWKDACETFDLKVEETDVPSVAALEVEWVTHEKTLPLLDHYGAFKASVIKNDELQRGHERSTRHLELLLPAHVSYHAGDHIGILPSNSVDLIQRVIKRFALAPSAYVKLQASSSLATHLPLGETVAIEDVLRNCVELQDTATPSQIELLAAHTNCPPHAQQLRALATGDSYQQDIVKKHISMLDLLDRYEACELPFSLFLGSLKPLRPRFYSISSAPTVCKGRVSITVAVVSGKAYGGDYEYRGVASNDLAQKAKGDEVYAFMPSPNTAFHYPEDPATPLIMVGPGTGLAPFRGFLQHRAFLQQQGIALGPAHLYFGCRNEEDYLYREELAAYNEQQLVTLHTVFSRTGNTDVKYVQHVMTQHAEELLGLLQQGAKLCVCGDGTHMARDVEATLLSLYETQYQTSHEEAQQWLTSLQQAERYVKDVWSN</sequence>
<proteinExistence type="inferred from homology"/>
<keyword evidence="3 14" id="KW-0349">Heme</keyword>
<evidence type="ECO:0000256" key="2">
    <source>
        <dbReference type="ARBA" id="ARBA00022448"/>
    </source>
</evidence>
<dbReference type="InterPro" id="IPR003097">
    <property type="entry name" value="CysJ-like_FAD-binding"/>
</dbReference>
<dbReference type="InterPro" id="IPR023206">
    <property type="entry name" value="Bifunctional_P450_P450_red"/>
</dbReference>
<dbReference type="Pfam" id="PF00258">
    <property type="entry name" value="Flavodoxin_1"/>
    <property type="match status" value="1"/>
</dbReference>
<dbReference type="SUPFAM" id="SSF52343">
    <property type="entry name" value="Ferredoxin reductase-like, C-terminal NADP-linked domain"/>
    <property type="match status" value="1"/>
</dbReference>
<dbReference type="FunFam" id="3.40.50.80:FF:000001">
    <property type="entry name" value="NADPH--cytochrome P450 reductase 1"/>
    <property type="match status" value="1"/>
</dbReference>
<dbReference type="PRINTS" id="PR00369">
    <property type="entry name" value="FLAVODOXIN"/>
</dbReference>
<comment type="cofactor">
    <cofactor evidence="14 15">
        <name>heme</name>
        <dbReference type="ChEBI" id="CHEBI:30413"/>
    </cofactor>
</comment>
<feature type="domain" description="Flavodoxin-like" evidence="16">
    <location>
        <begin position="482"/>
        <end position="621"/>
    </location>
</feature>
<evidence type="ECO:0000256" key="15">
    <source>
        <dbReference type="PIRSR" id="PIRSR000209-1"/>
    </source>
</evidence>
<dbReference type="PATRIC" id="fig|1196324.3.peg.3347"/>
<comment type="cofactor">
    <cofactor evidence="14">
        <name>FAD</name>
        <dbReference type="ChEBI" id="CHEBI:57692"/>
    </cofactor>
    <cofactor evidence="14">
        <name>FMN</name>
        <dbReference type="ChEBI" id="CHEBI:58210"/>
    </cofactor>
</comment>
<evidence type="ECO:0000256" key="7">
    <source>
        <dbReference type="ARBA" id="ARBA00022827"/>
    </source>
</evidence>
<comment type="catalytic activity">
    <reaction evidence="13">
        <text>hydrogen sulfide + 3 NADP(+) + 3 H2O = sulfite + 3 NADPH + 4 H(+)</text>
        <dbReference type="Rhea" id="RHEA:13801"/>
        <dbReference type="ChEBI" id="CHEBI:15377"/>
        <dbReference type="ChEBI" id="CHEBI:15378"/>
        <dbReference type="ChEBI" id="CHEBI:17359"/>
        <dbReference type="ChEBI" id="CHEBI:29919"/>
        <dbReference type="ChEBI" id="CHEBI:57783"/>
        <dbReference type="ChEBI" id="CHEBI:58349"/>
        <dbReference type="EC" id="1.8.1.2"/>
    </reaction>
</comment>
<dbReference type="PROSITE" id="PS51384">
    <property type="entry name" value="FAD_FR"/>
    <property type="match status" value="1"/>
</dbReference>
<evidence type="ECO:0000256" key="12">
    <source>
        <dbReference type="ARBA" id="ARBA00049342"/>
    </source>
</evidence>
<dbReference type="PROSITE" id="PS00086">
    <property type="entry name" value="CYTOCHROME_P450"/>
    <property type="match status" value="1"/>
</dbReference>
<comment type="function">
    <text evidence="14">Functions as a fatty acid monooxygenase.</text>
</comment>
<keyword evidence="4 14" id="KW-0285">Flavoprotein</keyword>
<keyword evidence="2 14" id="KW-0813">Transport</keyword>
<feature type="binding site" description="axial binding residue" evidence="15">
    <location>
        <position position="402"/>
    </location>
    <ligand>
        <name>heme</name>
        <dbReference type="ChEBI" id="CHEBI:30413"/>
    </ligand>
    <ligandPart>
        <name>Fe</name>
        <dbReference type="ChEBI" id="CHEBI:18248"/>
    </ligandPart>
</feature>
<dbReference type="STRING" id="1196324.A374_16363"/>
<keyword evidence="8 14" id="KW-0521">NADP</keyword>
<dbReference type="EC" id="1.14.14.1" evidence="14"/>
<comment type="similarity">
    <text evidence="1 14">In the N-terminal section; belongs to the cytochrome P450 family.</text>
</comment>
<dbReference type="AlphaFoldDB" id="I8AFG7"/>
<name>I8AFG7_9BACL</name>
<reference evidence="18 19" key="1">
    <citation type="journal article" date="2012" name="J. Bacteriol.">
        <title>Genome of Bacillus macauensis ZFHKF-1, a Long-Chain-Forming Bacterium.</title>
        <authorList>
            <person name="Cai L."/>
            <person name="Zhang T."/>
        </authorList>
    </citation>
    <scope>NUCLEOTIDE SEQUENCE [LARGE SCALE GENOMIC DNA]</scope>
    <source>
        <strain evidence="18 19">ZFHKF-1</strain>
    </source>
</reference>
<dbReference type="InterPro" id="IPR001094">
    <property type="entry name" value="Flavdoxin-like"/>
</dbReference>
<evidence type="ECO:0000313" key="19">
    <source>
        <dbReference type="Proteomes" id="UP000004080"/>
    </source>
</evidence>
<dbReference type="GO" id="GO:0005506">
    <property type="term" value="F:iron ion binding"/>
    <property type="evidence" value="ECO:0007669"/>
    <property type="project" value="UniProtKB-UniRule"/>
</dbReference>
<organism evidence="18 19">
    <name type="scientific">Fictibacillus macauensis ZFHKF-1</name>
    <dbReference type="NCBI Taxonomy" id="1196324"/>
    <lineage>
        <taxon>Bacteria</taxon>
        <taxon>Bacillati</taxon>
        <taxon>Bacillota</taxon>
        <taxon>Bacilli</taxon>
        <taxon>Bacillales</taxon>
        <taxon>Fictibacillaceae</taxon>
        <taxon>Fictibacillus</taxon>
    </lineage>
</organism>
<evidence type="ECO:0000256" key="14">
    <source>
        <dbReference type="PIRNR" id="PIRNR000209"/>
    </source>
</evidence>
<evidence type="ECO:0000256" key="8">
    <source>
        <dbReference type="ARBA" id="ARBA00022857"/>
    </source>
</evidence>
<dbReference type="Pfam" id="PF00175">
    <property type="entry name" value="NAD_binding_1"/>
    <property type="match status" value="1"/>
</dbReference>
<gene>
    <name evidence="18" type="ORF">A374_16363</name>
</gene>
<keyword evidence="7 14" id="KW-0274">FAD</keyword>
<keyword evidence="5 14" id="KW-0288">FMN</keyword>
<evidence type="ECO:0000256" key="3">
    <source>
        <dbReference type="ARBA" id="ARBA00022617"/>
    </source>
</evidence>
<evidence type="ECO:0000256" key="6">
    <source>
        <dbReference type="ARBA" id="ARBA00022723"/>
    </source>
</evidence>
<dbReference type="InterPro" id="IPR036396">
    <property type="entry name" value="Cyt_P450_sf"/>
</dbReference>
<dbReference type="Gene3D" id="3.40.50.80">
    <property type="entry name" value="Nucleotide-binding domain of ferredoxin-NADP reductase (FNR) module"/>
    <property type="match status" value="1"/>
</dbReference>
<dbReference type="PROSITE" id="PS50902">
    <property type="entry name" value="FLAVODOXIN_LIKE"/>
    <property type="match status" value="1"/>
</dbReference>
<dbReference type="eggNOG" id="COG0369">
    <property type="taxonomic scope" value="Bacteria"/>
</dbReference>
<dbReference type="Gene3D" id="2.40.30.10">
    <property type="entry name" value="Translation factors"/>
    <property type="match status" value="1"/>
</dbReference>
<evidence type="ECO:0000256" key="11">
    <source>
        <dbReference type="ARBA" id="ARBA00023033"/>
    </source>
</evidence>
<dbReference type="PANTHER" id="PTHR19384:SF17">
    <property type="entry name" value="NADPH--CYTOCHROME P450 REDUCTASE"/>
    <property type="match status" value="1"/>
</dbReference>
<dbReference type="SUPFAM" id="SSF48264">
    <property type="entry name" value="Cytochrome P450"/>
    <property type="match status" value="1"/>
</dbReference>
<evidence type="ECO:0000256" key="4">
    <source>
        <dbReference type="ARBA" id="ARBA00022630"/>
    </source>
</evidence>
<dbReference type="InterPro" id="IPR017972">
    <property type="entry name" value="Cyt_P450_CS"/>
</dbReference>
<dbReference type="InterPro" id="IPR023173">
    <property type="entry name" value="NADPH_Cyt_P450_Rdtase_alpha"/>
</dbReference>
<dbReference type="GO" id="GO:0020037">
    <property type="term" value="F:heme binding"/>
    <property type="evidence" value="ECO:0007669"/>
    <property type="project" value="UniProtKB-UniRule"/>
</dbReference>
<dbReference type="CDD" id="cd06206">
    <property type="entry name" value="bifunctional_CYPOR"/>
    <property type="match status" value="1"/>
</dbReference>
<dbReference type="SUPFAM" id="SSF63380">
    <property type="entry name" value="Riboflavin synthase domain-like"/>
    <property type="match status" value="1"/>
</dbReference>
<keyword evidence="10 14" id="KW-0408">Iron</keyword>
<evidence type="ECO:0000256" key="10">
    <source>
        <dbReference type="ARBA" id="ARBA00023004"/>
    </source>
</evidence>
<feature type="domain" description="FAD-binding FR-type" evidence="17">
    <location>
        <begin position="660"/>
        <end position="892"/>
    </location>
</feature>
<accession>I8AFG7</accession>
<dbReference type="GO" id="GO:0004783">
    <property type="term" value="F:sulfite reductase (NADPH) activity"/>
    <property type="evidence" value="ECO:0007669"/>
    <property type="project" value="UniProtKB-EC"/>
</dbReference>
<dbReference type="OrthoDB" id="9789468at2"/>
<dbReference type="PIRSF" id="PIRSF000209">
    <property type="entry name" value="Bifunctional_P450_P450R"/>
    <property type="match status" value="1"/>
</dbReference>
<dbReference type="GO" id="GO:0010181">
    <property type="term" value="F:FMN binding"/>
    <property type="evidence" value="ECO:0007669"/>
    <property type="project" value="UniProtKB-UniRule"/>
</dbReference>
<dbReference type="Proteomes" id="UP000004080">
    <property type="component" value="Unassembled WGS sequence"/>
</dbReference>
<comment type="catalytic activity">
    <reaction evidence="12 14">
        <text>2 oxidized [cytochrome P450] + NADPH = 2 reduced [cytochrome P450] + NADP(+) + H(+)</text>
        <dbReference type="Rhea" id="RHEA:24040"/>
        <dbReference type="Rhea" id="RHEA-COMP:14627"/>
        <dbReference type="Rhea" id="RHEA-COMP:14628"/>
        <dbReference type="ChEBI" id="CHEBI:15378"/>
        <dbReference type="ChEBI" id="CHEBI:55376"/>
        <dbReference type="ChEBI" id="CHEBI:57783"/>
        <dbReference type="ChEBI" id="CHEBI:58349"/>
        <dbReference type="ChEBI" id="CHEBI:60344"/>
        <dbReference type="EC" id="1.6.2.4"/>
    </reaction>
</comment>
<keyword evidence="9 14" id="KW-0560">Oxidoreductase</keyword>
<keyword evidence="6 14" id="KW-0479">Metal-binding</keyword>
<dbReference type="InterPro" id="IPR029039">
    <property type="entry name" value="Flavoprotein-like_sf"/>
</dbReference>